<feature type="binding site" evidence="9">
    <location>
        <position position="43"/>
    </location>
    <ligand>
        <name>NADPH</name>
        <dbReference type="ChEBI" id="CHEBI:57783"/>
    </ligand>
</feature>
<feature type="binding site" evidence="9">
    <location>
        <position position="15"/>
    </location>
    <ligand>
        <name>NADPH</name>
        <dbReference type="ChEBI" id="CHEBI:57783"/>
    </ligand>
</feature>
<evidence type="ECO:0000256" key="8">
    <source>
        <dbReference type="ARBA" id="ARBA00048543"/>
    </source>
</evidence>
<evidence type="ECO:0000256" key="7">
    <source>
        <dbReference type="ARBA" id="ARBA00023229"/>
    </source>
</evidence>
<reference evidence="13" key="1">
    <citation type="submission" date="2022-12" db="EMBL/GenBank/DDBJ databases">
        <title>Peptostreptococcus.</title>
        <authorList>
            <person name="Lee S.H."/>
        </authorList>
    </citation>
    <scope>NUCLEOTIDE SEQUENCE</scope>
    <source>
        <strain evidence="13">CBA3647</strain>
    </source>
</reference>
<dbReference type="InterPro" id="IPR036291">
    <property type="entry name" value="NAD(P)-bd_dom_sf"/>
</dbReference>
<evidence type="ECO:0000256" key="1">
    <source>
        <dbReference type="ARBA" id="ARBA00005094"/>
    </source>
</evidence>
<feature type="domain" description="1-deoxy-D-xylulose 5-phosphate reductoisomerase N-terminal" evidence="10">
    <location>
        <begin position="9"/>
        <end position="141"/>
    </location>
</feature>
<dbReference type="InterPro" id="IPR003821">
    <property type="entry name" value="DXP_reductoisomerase"/>
</dbReference>
<feature type="binding site" evidence="9">
    <location>
        <position position="226"/>
    </location>
    <ligand>
        <name>1-deoxy-D-xylulose 5-phosphate</name>
        <dbReference type="ChEBI" id="CHEBI:57792"/>
    </ligand>
</feature>
<evidence type="ECO:0000256" key="2">
    <source>
        <dbReference type="ARBA" id="ARBA00006825"/>
    </source>
</evidence>
<dbReference type="Pfam" id="PF13288">
    <property type="entry name" value="DXPR_C"/>
    <property type="match status" value="1"/>
</dbReference>
<dbReference type="PIRSF" id="PIRSF006205">
    <property type="entry name" value="Dxp_reductismrs"/>
    <property type="match status" value="1"/>
</dbReference>
<feature type="binding site" evidence="9">
    <location>
        <position position="159"/>
    </location>
    <ligand>
        <name>Mn(2+)</name>
        <dbReference type="ChEBI" id="CHEBI:29035"/>
    </ligand>
</feature>
<organism evidence="13 14">
    <name type="scientific">Peptostreptococcus equinus</name>
    <dbReference type="NCBI Taxonomy" id="3003601"/>
    <lineage>
        <taxon>Bacteria</taxon>
        <taxon>Bacillati</taxon>
        <taxon>Bacillota</taxon>
        <taxon>Clostridia</taxon>
        <taxon>Peptostreptococcales</taxon>
        <taxon>Peptostreptococcaceae</taxon>
        <taxon>Peptostreptococcus</taxon>
    </lineage>
</organism>
<feature type="domain" description="1-deoxy-D-xylulose 5-phosphate reductoisomerase C-terminal" evidence="11">
    <location>
        <begin position="155"/>
        <end position="238"/>
    </location>
</feature>
<evidence type="ECO:0000256" key="9">
    <source>
        <dbReference type="HAMAP-Rule" id="MF_00183"/>
    </source>
</evidence>
<keyword evidence="14" id="KW-1185">Reference proteome</keyword>
<evidence type="ECO:0000256" key="4">
    <source>
        <dbReference type="ARBA" id="ARBA00022857"/>
    </source>
</evidence>
<comment type="function">
    <text evidence="9">Catalyzes the NADPH-dependent rearrangement and reduction of 1-deoxy-D-xylulose-5-phosphate (DXP) to 2-C-methyl-D-erythritol 4-phosphate (MEP).</text>
</comment>
<dbReference type="SUPFAM" id="SSF69055">
    <property type="entry name" value="1-deoxy-D-xylulose-5-phosphate reductoisomerase, C-terminal domain"/>
    <property type="match status" value="1"/>
</dbReference>
<feature type="domain" description="DXP reductoisomerase C-terminal" evidence="12">
    <location>
        <begin position="271"/>
        <end position="386"/>
    </location>
</feature>
<dbReference type="NCBIfam" id="TIGR00243">
    <property type="entry name" value="Dxr"/>
    <property type="match status" value="1"/>
</dbReference>
<evidence type="ECO:0000259" key="12">
    <source>
        <dbReference type="Pfam" id="PF13288"/>
    </source>
</evidence>
<comment type="caution">
    <text evidence="9">Lacks conserved residue(s) required for the propagation of feature annotation.</text>
</comment>
<feature type="binding site" evidence="9">
    <location>
        <position position="16"/>
    </location>
    <ligand>
        <name>NADPH</name>
        <dbReference type="ChEBI" id="CHEBI:57783"/>
    </ligand>
</feature>
<dbReference type="SUPFAM" id="SSF51735">
    <property type="entry name" value="NAD(P)-binding Rossmann-fold domains"/>
    <property type="match status" value="1"/>
</dbReference>
<keyword evidence="4 9" id="KW-0521">NADP</keyword>
<gene>
    <name evidence="9" type="primary">dxr</name>
    <name evidence="13" type="ORF">O0R46_04360</name>
</gene>
<name>A0ABY7JQQ3_9FIRM</name>
<keyword evidence="3 9" id="KW-0479">Metal-binding</keyword>
<feature type="binding site" evidence="9">
    <location>
        <position position="227"/>
    </location>
    <ligand>
        <name>1-deoxy-D-xylulose 5-phosphate</name>
        <dbReference type="ChEBI" id="CHEBI:57792"/>
    </ligand>
</feature>
<keyword evidence="9" id="KW-0460">Magnesium</keyword>
<evidence type="ECO:0000313" key="13">
    <source>
        <dbReference type="EMBL" id="WAW15688.1"/>
    </source>
</evidence>
<comment type="pathway">
    <text evidence="1 9">Isoprenoid biosynthesis; isopentenyl diphosphate biosynthesis via DXP pathway; isopentenyl diphosphate from 1-deoxy-D-xylulose 5-phosphate: step 1/6.</text>
</comment>
<comment type="cofactor">
    <cofactor evidence="9">
        <name>Mg(2+)</name>
        <dbReference type="ChEBI" id="CHEBI:18420"/>
    </cofactor>
    <cofactor evidence="9">
        <name>Mn(2+)</name>
        <dbReference type="ChEBI" id="CHEBI:29035"/>
    </cofactor>
</comment>
<feature type="binding site" evidence="9">
    <location>
        <position position="135"/>
    </location>
    <ligand>
        <name>NADPH</name>
        <dbReference type="ChEBI" id="CHEBI:57783"/>
    </ligand>
</feature>
<sequence length="393" mass="43976">MSLNKLKTISILGSTGSIGTQTLDVVRNHPDMFKVESLSVNTNIDILIEQIKEFNPKTVVVYNEKSFEQLTKLKKQENITCLKSIEILKGMDGLIKISSSKTIDILVTAVVGMIGLLPTMEAIKNSTTIALANKETLVTAGKLVMEAAIKYNAKILPVDSEHSAIFQCLNGENYKEIDKILLTASGGPFRGKSKGDLLNATKDSALKHPKWNMGKKISIDSSTLMNKGLEVIEAKWLFGVEADDIIVHVHPESLIHSMVQFKDSSIIAQIGCPDMRVPIQYAMTYPNRIESNFKRLDLFEISSLHFEKPDLEVFPCLKLAYKALKHGGTDCAVLNAANEVLVEKFLEDRIGFYDIPKFIEYALNEHTFIENPNLQEILEVDSWTRDYIEKIVK</sequence>
<dbReference type="Pfam" id="PF08436">
    <property type="entry name" value="DXP_redisom_C"/>
    <property type="match status" value="1"/>
</dbReference>
<protein>
    <recommendedName>
        <fullName evidence="9">1-deoxy-D-xylulose 5-phosphate reductoisomerase</fullName>
        <shortName evidence="9">DXP reductoisomerase</shortName>
        <ecNumber evidence="9">1.1.1.267</ecNumber>
    </recommendedName>
    <alternativeName>
        <fullName evidence="9">1-deoxyxylulose-5-phosphate reductoisomerase</fullName>
    </alternativeName>
    <alternativeName>
        <fullName evidence="9">2-C-methyl-D-erythritol 4-phosphate synthase</fullName>
    </alternativeName>
</protein>
<feature type="binding site" evidence="9">
    <location>
        <position position="133"/>
    </location>
    <ligand>
        <name>NADPH</name>
        <dbReference type="ChEBI" id="CHEBI:57783"/>
    </ligand>
</feature>
<dbReference type="EC" id="1.1.1.267" evidence="9"/>
<keyword evidence="7 9" id="KW-0414">Isoprene biosynthesis</keyword>
<evidence type="ECO:0000256" key="3">
    <source>
        <dbReference type="ARBA" id="ARBA00022723"/>
    </source>
</evidence>
<feature type="binding site" evidence="9">
    <location>
        <position position="230"/>
    </location>
    <ligand>
        <name>1-deoxy-D-xylulose 5-phosphate</name>
        <dbReference type="ChEBI" id="CHEBI:57792"/>
    </ligand>
</feature>
<dbReference type="HAMAP" id="MF_00183">
    <property type="entry name" value="DXP_reductoisom"/>
    <property type="match status" value="1"/>
</dbReference>
<dbReference type="PANTHER" id="PTHR30525:SF0">
    <property type="entry name" value="1-DEOXY-D-XYLULOSE 5-PHOSPHATE REDUCTOISOMERASE, CHLOROPLASTIC"/>
    <property type="match status" value="1"/>
</dbReference>
<evidence type="ECO:0000259" key="11">
    <source>
        <dbReference type="Pfam" id="PF08436"/>
    </source>
</evidence>
<evidence type="ECO:0000256" key="5">
    <source>
        <dbReference type="ARBA" id="ARBA00023002"/>
    </source>
</evidence>
<feature type="binding site" evidence="9">
    <location>
        <position position="134"/>
    </location>
    <ligand>
        <name>1-deoxy-D-xylulose 5-phosphate</name>
        <dbReference type="ChEBI" id="CHEBI:57792"/>
    </ligand>
</feature>
<proteinExistence type="inferred from homology"/>
<dbReference type="PANTHER" id="PTHR30525">
    <property type="entry name" value="1-DEOXY-D-XYLULOSE 5-PHOSPHATE REDUCTOISOMERASE"/>
    <property type="match status" value="1"/>
</dbReference>
<evidence type="ECO:0000313" key="14">
    <source>
        <dbReference type="Proteomes" id="UP001164187"/>
    </source>
</evidence>
<dbReference type="Pfam" id="PF02670">
    <property type="entry name" value="DXP_reductoisom"/>
    <property type="match status" value="1"/>
</dbReference>
<keyword evidence="5 9" id="KW-0560">Oxidoreductase</keyword>
<comment type="similarity">
    <text evidence="2 9">Belongs to the DXR family.</text>
</comment>
<dbReference type="GO" id="GO:0030604">
    <property type="term" value="F:1-deoxy-D-xylulose-5-phosphate reductoisomerase activity"/>
    <property type="evidence" value="ECO:0007669"/>
    <property type="project" value="UniProtKB-EC"/>
</dbReference>
<dbReference type="InterPro" id="IPR036169">
    <property type="entry name" value="DXPR_C_sf"/>
</dbReference>
<feature type="binding site" evidence="9">
    <location>
        <position position="230"/>
    </location>
    <ligand>
        <name>Mn(2+)</name>
        <dbReference type="ChEBI" id="CHEBI:29035"/>
    </ligand>
</feature>
<dbReference type="InterPro" id="IPR013644">
    <property type="entry name" value="DXP_reductoisomerase_C"/>
</dbReference>
<comment type="catalytic activity">
    <reaction evidence="8">
        <text>2-C-methyl-D-erythritol 4-phosphate + NADP(+) = 1-deoxy-D-xylulose 5-phosphate + NADPH + H(+)</text>
        <dbReference type="Rhea" id="RHEA:13717"/>
        <dbReference type="ChEBI" id="CHEBI:15378"/>
        <dbReference type="ChEBI" id="CHEBI:57783"/>
        <dbReference type="ChEBI" id="CHEBI:57792"/>
        <dbReference type="ChEBI" id="CHEBI:58262"/>
        <dbReference type="ChEBI" id="CHEBI:58349"/>
        <dbReference type="EC" id="1.1.1.267"/>
    </reaction>
    <physiologicalReaction direction="right-to-left" evidence="8">
        <dbReference type="Rhea" id="RHEA:13719"/>
    </physiologicalReaction>
</comment>
<dbReference type="NCBIfam" id="NF009114">
    <property type="entry name" value="PRK12464.1"/>
    <property type="match status" value="1"/>
</dbReference>
<feature type="binding site" evidence="9">
    <location>
        <position position="161"/>
    </location>
    <ligand>
        <name>1-deoxy-D-xylulose 5-phosphate</name>
        <dbReference type="ChEBI" id="CHEBI:57792"/>
    </ligand>
</feature>
<accession>A0ABY7JQQ3</accession>
<evidence type="ECO:0000256" key="6">
    <source>
        <dbReference type="ARBA" id="ARBA00023211"/>
    </source>
</evidence>
<feature type="binding site" evidence="9">
    <location>
        <position position="160"/>
    </location>
    <ligand>
        <name>1-deoxy-D-xylulose 5-phosphate</name>
        <dbReference type="ChEBI" id="CHEBI:57792"/>
    </ligand>
</feature>
<dbReference type="Proteomes" id="UP001164187">
    <property type="component" value="Chromosome"/>
</dbReference>
<feature type="binding site" evidence="9">
    <location>
        <position position="185"/>
    </location>
    <ligand>
        <name>1-deoxy-D-xylulose 5-phosphate</name>
        <dbReference type="ChEBI" id="CHEBI:57792"/>
    </ligand>
</feature>
<feature type="binding site" evidence="9">
    <location>
        <position position="161"/>
    </location>
    <ligand>
        <name>Mn(2+)</name>
        <dbReference type="ChEBI" id="CHEBI:29035"/>
    </ligand>
</feature>
<feature type="binding site" evidence="9">
    <location>
        <position position="221"/>
    </location>
    <ligand>
        <name>1-deoxy-D-xylulose 5-phosphate</name>
        <dbReference type="ChEBI" id="CHEBI:57792"/>
    </ligand>
</feature>
<dbReference type="EMBL" id="CP114052">
    <property type="protein sequence ID" value="WAW15688.1"/>
    <property type="molecule type" value="Genomic_DNA"/>
</dbReference>
<feature type="binding site" evidence="9">
    <location>
        <position position="17"/>
    </location>
    <ligand>
        <name>NADPH</name>
        <dbReference type="ChEBI" id="CHEBI:57783"/>
    </ligand>
</feature>
<dbReference type="RefSeq" id="WP_269312366.1">
    <property type="nucleotide sequence ID" value="NZ_CP114052.1"/>
</dbReference>
<dbReference type="InterPro" id="IPR026877">
    <property type="entry name" value="DXPR_C"/>
</dbReference>
<feature type="binding site" evidence="9">
    <location>
        <position position="208"/>
    </location>
    <ligand>
        <name>1-deoxy-D-xylulose 5-phosphate</name>
        <dbReference type="ChEBI" id="CHEBI:57792"/>
    </ligand>
</feature>
<evidence type="ECO:0000259" key="10">
    <source>
        <dbReference type="Pfam" id="PF02670"/>
    </source>
</evidence>
<keyword evidence="6 9" id="KW-0464">Manganese</keyword>
<dbReference type="SUPFAM" id="SSF55347">
    <property type="entry name" value="Glyceraldehyde-3-phosphate dehydrogenase-like, C-terminal domain"/>
    <property type="match status" value="1"/>
</dbReference>
<dbReference type="Gene3D" id="1.10.1740.10">
    <property type="match status" value="1"/>
</dbReference>
<dbReference type="InterPro" id="IPR013512">
    <property type="entry name" value="DXP_reductoisomerase_N"/>
</dbReference>
<feature type="binding site" evidence="9">
    <location>
        <position position="214"/>
    </location>
    <ligand>
        <name>NADPH</name>
        <dbReference type="ChEBI" id="CHEBI:57783"/>
    </ligand>
</feature>
<feature type="binding site" evidence="9">
    <location>
        <position position="18"/>
    </location>
    <ligand>
        <name>NADPH</name>
        <dbReference type="ChEBI" id="CHEBI:57783"/>
    </ligand>
</feature>
<dbReference type="Gene3D" id="3.40.50.720">
    <property type="entry name" value="NAD(P)-binding Rossmann-like Domain"/>
    <property type="match status" value="1"/>
</dbReference>